<name>A0ABY6UQ04_BIOOC</name>
<organism evidence="6 7">
    <name type="scientific">Bionectria ochroleuca</name>
    <name type="common">Gliocladium roseum</name>
    <dbReference type="NCBI Taxonomy" id="29856"/>
    <lineage>
        <taxon>Eukaryota</taxon>
        <taxon>Fungi</taxon>
        <taxon>Dikarya</taxon>
        <taxon>Ascomycota</taxon>
        <taxon>Pezizomycotina</taxon>
        <taxon>Sordariomycetes</taxon>
        <taxon>Hypocreomycetidae</taxon>
        <taxon>Hypocreales</taxon>
        <taxon>Bionectriaceae</taxon>
        <taxon>Clonostachys</taxon>
    </lineage>
</organism>
<feature type="chain" id="PRO_5046998132" description="Tyrosinase copper-binding domain-containing protein" evidence="3">
    <location>
        <begin position="25"/>
        <end position="297"/>
    </location>
</feature>
<dbReference type="PANTHER" id="PTHR11474:SF126">
    <property type="entry name" value="TYROSINASE-LIKE PROTEIN TYR-1-RELATED"/>
    <property type="match status" value="1"/>
</dbReference>
<dbReference type="PROSITE" id="PS00497">
    <property type="entry name" value="TYROSINASE_1"/>
    <property type="match status" value="1"/>
</dbReference>
<dbReference type="Pfam" id="PF00264">
    <property type="entry name" value="Tyrosinase"/>
    <property type="match status" value="1"/>
</dbReference>
<keyword evidence="7" id="KW-1185">Reference proteome</keyword>
<dbReference type="PROSITE" id="PS00498">
    <property type="entry name" value="TYROSINASE_2"/>
    <property type="match status" value="1"/>
</dbReference>
<reference evidence="6 7" key="1">
    <citation type="submission" date="2019-06" db="EMBL/GenBank/DDBJ databases">
        <authorList>
            <person name="Broberg M."/>
        </authorList>
    </citation>
    <scope>NUCLEOTIDE SEQUENCE [LARGE SCALE GENOMIC DNA]</scope>
</reference>
<evidence type="ECO:0000256" key="3">
    <source>
        <dbReference type="SAM" id="SignalP"/>
    </source>
</evidence>
<sequence length="297" mass="33943">MKTFILHSLFVIASGFVLPRQSCSDPVARTEWRDLSDQEKSTYIEAVQCLKDVPSRLTETTSETLWDDFAYVHRELDSEIHFVANFLPWHRWFVYIYESALQADCNYTGVMPYWDWTRDEEDPDSSPIFDNDLGFGGDGDADTGCVNSGPFAGFNVSTPDNHCLQRVFDMTMLTQYSSQSEVDSALEITSYSSFRPTVENGPHRGGHAAISGDMANNYSPNDPIFFLHHTNIDRVWWQWQSESSDRQTEYSGNRYQNDASVEATLEDTLPMNSDLASEEYTVSDFMWVESGPLCYTY</sequence>
<keyword evidence="1" id="KW-0479">Metal-binding</keyword>
<feature type="domain" description="Tyrosinase copper-binding" evidence="4">
    <location>
        <begin position="81"/>
        <end position="98"/>
    </location>
</feature>
<evidence type="ECO:0000256" key="2">
    <source>
        <dbReference type="ARBA" id="ARBA00023008"/>
    </source>
</evidence>
<dbReference type="InterPro" id="IPR002227">
    <property type="entry name" value="Tyrosinase_Cu-bd"/>
</dbReference>
<dbReference type="InterPro" id="IPR050316">
    <property type="entry name" value="Tyrosinase/Hemocyanin"/>
</dbReference>
<dbReference type="Gene3D" id="1.10.1280.10">
    <property type="entry name" value="Di-copper center containing domain from catechol oxidase"/>
    <property type="match status" value="1"/>
</dbReference>
<dbReference type="EMBL" id="CABFNS010000844">
    <property type="protein sequence ID" value="VUC32086.1"/>
    <property type="molecule type" value="Genomic_DNA"/>
</dbReference>
<evidence type="ECO:0000259" key="5">
    <source>
        <dbReference type="PROSITE" id="PS00498"/>
    </source>
</evidence>
<feature type="domain" description="Tyrosinase copper-binding" evidence="5">
    <location>
        <begin position="222"/>
        <end position="233"/>
    </location>
</feature>
<keyword evidence="3" id="KW-0732">Signal</keyword>
<evidence type="ECO:0000313" key="6">
    <source>
        <dbReference type="EMBL" id="VUC32086.1"/>
    </source>
</evidence>
<accession>A0ABY6UQ04</accession>
<comment type="caution">
    <text evidence="6">The sequence shown here is derived from an EMBL/GenBank/DDBJ whole genome shotgun (WGS) entry which is preliminary data.</text>
</comment>
<dbReference type="PRINTS" id="PR00092">
    <property type="entry name" value="TYROSINASE"/>
</dbReference>
<dbReference type="SUPFAM" id="SSF48056">
    <property type="entry name" value="Di-copper centre-containing domain"/>
    <property type="match status" value="1"/>
</dbReference>
<evidence type="ECO:0000256" key="1">
    <source>
        <dbReference type="ARBA" id="ARBA00022723"/>
    </source>
</evidence>
<dbReference type="PANTHER" id="PTHR11474">
    <property type="entry name" value="TYROSINASE FAMILY MEMBER"/>
    <property type="match status" value="1"/>
</dbReference>
<dbReference type="InterPro" id="IPR008922">
    <property type="entry name" value="Di-copper_centre_dom_sf"/>
</dbReference>
<evidence type="ECO:0000259" key="4">
    <source>
        <dbReference type="PROSITE" id="PS00497"/>
    </source>
</evidence>
<evidence type="ECO:0000313" key="7">
    <source>
        <dbReference type="Proteomes" id="UP000766486"/>
    </source>
</evidence>
<keyword evidence="2" id="KW-0186">Copper</keyword>
<gene>
    <name evidence="6" type="ORF">CLO192961_LOCUS320713</name>
</gene>
<proteinExistence type="predicted"/>
<dbReference type="Proteomes" id="UP000766486">
    <property type="component" value="Unassembled WGS sequence"/>
</dbReference>
<feature type="signal peptide" evidence="3">
    <location>
        <begin position="1"/>
        <end position="24"/>
    </location>
</feature>
<protein>
    <recommendedName>
        <fullName evidence="4 5">Tyrosinase copper-binding domain-containing protein</fullName>
    </recommendedName>
</protein>